<dbReference type="InParanoid" id="J9D8V7"/>
<dbReference type="HOGENOM" id="CLU_1594510_0_0_1"/>
<dbReference type="Proteomes" id="UP000003163">
    <property type="component" value="Unassembled WGS sequence"/>
</dbReference>
<dbReference type="VEuPathDB" id="MicrosporidiaDB:EDEG_01523"/>
<name>J9D8V7_EDHAE</name>
<evidence type="ECO:0000313" key="2">
    <source>
        <dbReference type="Proteomes" id="UP000003163"/>
    </source>
</evidence>
<proteinExistence type="predicted"/>
<comment type="caution">
    <text evidence="1">The sequence shown here is derived from an EMBL/GenBank/DDBJ whole genome shotgun (WGS) entry which is preliminary data.</text>
</comment>
<organism evidence="1 2">
    <name type="scientific">Edhazardia aedis (strain USNM 41457)</name>
    <name type="common">Microsporidian parasite</name>
    <dbReference type="NCBI Taxonomy" id="1003232"/>
    <lineage>
        <taxon>Eukaryota</taxon>
        <taxon>Fungi</taxon>
        <taxon>Fungi incertae sedis</taxon>
        <taxon>Microsporidia</taxon>
        <taxon>Edhazardia</taxon>
    </lineage>
</organism>
<dbReference type="AlphaFoldDB" id="J9D8V7"/>
<reference evidence="2" key="2">
    <citation type="submission" date="2015-07" db="EMBL/GenBank/DDBJ databases">
        <title>Contrasting host-pathogen interactions and genome evolution in two generalist and specialist microsporidian pathogens of mosquitoes.</title>
        <authorList>
            <consortium name="The Broad Institute Genomics Platform"/>
            <consortium name="The Broad Institute Genome Sequencing Center for Infectious Disease"/>
            <person name="Cuomo C.A."/>
            <person name="Sanscrainte N.D."/>
            <person name="Goldberg J.M."/>
            <person name="Heiman D."/>
            <person name="Young S."/>
            <person name="Zeng Q."/>
            <person name="Becnel J.J."/>
            <person name="Birren B.W."/>
        </authorList>
    </citation>
    <scope>NUCLEOTIDE SEQUENCE [LARGE SCALE GENOMIC DNA]</scope>
    <source>
        <strain evidence="2">USNM 41457</strain>
    </source>
</reference>
<evidence type="ECO:0000313" key="1">
    <source>
        <dbReference type="EMBL" id="EJW04191.1"/>
    </source>
</evidence>
<protein>
    <submittedName>
        <fullName evidence="1">Uncharacterized protein</fullName>
    </submittedName>
</protein>
<gene>
    <name evidence="1" type="ORF">EDEG_01523</name>
</gene>
<reference evidence="1 2" key="1">
    <citation type="submission" date="2011-08" db="EMBL/GenBank/DDBJ databases">
        <authorList>
            <person name="Liu Z.J."/>
            <person name="Shi F.L."/>
            <person name="Lu J.Q."/>
            <person name="Li M."/>
            <person name="Wang Z.L."/>
        </authorList>
    </citation>
    <scope>NUCLEOTIDE SEQUENCE [LARGE SCALE GENOMIC DNA]</scope>
    <source>
        <strain evidence="1 2">USNM 41457</strain>
    </source>
</reference>
<dbReference type="EMBL" id="AFBI03000022">
    <property type="protein sequence ID" value="EJW04191.1"/>
    <property type="molecule type" value="Genomic_DNA"/>
</dbReference>
<accession>J9D8V7</accession>
<keyword evidence="2" id="KW-1185">Reference proteome</keyword>
<sequence length="167" mass="20192">MSNEQLQRKSFVNETMLLNEISDIKDETGEMSSEEHKNLNLDIEQESKEILDKERANFIQSFEARINNMIEEERQNLNDHNNFKPFELTQKELMELYEIIFAIELHKKEKVLESNDRKIDSLIKNEIQNVFIERKNEEMDNQYYRHTLKDSENEVLEEARKTYRKDC</sequence>